<reference evidence="2 3" key="1">
    <citation type="submission" date="2017-02" db="EMBL/GenBank/DDBJ databases">
        <title>The complete genomic sequence of a novel cold adapted crude oil-degrading bacterium Planococcus qaidamina Y42.</title>
        <authorList>
            <person name="Yang R."/>
        </authorList>
    </citation>
    <scope>NUCLEOTIDE SEQUENCE [LARGE SCALE GENOMIC DNA]</scope>
    <source>
        <strain evidence="2 3">Y42</strain>
        <plasmid evidence="2 3">unnamed1</plasmid>
    </source>
</reference>
<evidence type="ECO:0008006" key="4">
    <source>
        <dbReference type="Google" id="ProtNLM"/>
    </source>
</evidence>
<dbReference type="RefSeq" id="WP_077591180.1">
    <property type="nucleotide sequence ID" value="NZ_CP019641.1"/>
</dbReference>
<evidence type="ECO:0000256" key="1">
    <source>
        <dbReference type="SAM" id="MobiDB-lite"/>
    </source>
</evidence>
<keyword evidence="3" id="KW-1185">Reference proteome</keyword>
<evidence type="ECO:0000313" key="2">
    <source>
        <dbReference type="EMBL" id="AQQ55323.1"/>
    </source>
</evidence>
<evidence type="ECO:0000313" key="3">
    <source>
        <dbReference type="Proteomes" id="UP000188184"/>
    </source>
</evidence>
<dbReference type="Proteomes" id="UP000188184">
    <property type="component" value="Plasmid unnamed1"/>
</dbReference>
<dbReference type="OrthoDB" id="1958060at2"/>
<organism evidence="2 3">
    <name type="scientific">Planococcus lenghuensis</name>
    <dbReference type="NCBI Taxonomy" id="2213202"/>
    <lineage>
        <taxon>Bacteria</taxon>
        <taxon>Bacillati</taxon>
        <taxon>Bacillota</taxon>
        <taxon>Bacilli</taxon>
        <taxon>Bacillales</taxon>
        <taxon>Caryophanaceae</taxon>
        <taxon>Planococcus</taxon>
    </lineage>
</organism>
<gene>
    <name evidence="2" type="ORF">B0X71_19300</name>
</gene>
<feature type="region of interest" description="Disordered" evidence="1">
    <location>
        <begin position="33"/>
        <end position="60"/>
    </location>
</feature>
<dbReference type="AlphaFoldDB" id="A0A1Q2L4H5"/>
<dbReference type="EMBL" id="CP019641">
    <property type="protein sequence ID" value="AQQ55323.1"/>
    <property type="molecule type" value="Genomic_DNA"/>
</dbReference>
<geneLocation type="plasmid" evidence="2 3">
    <name>unnamed1</name>
</geneLocation>
<sequence>MKDLLFIAVLVSAVYVFYRIMLKEPILPWKEKKPQTPKVKTKTSKTKKTTNTETEEEEARPFQELFPNVVGIENHMIRHSNNTFSLMAEVYPVNYFLMNPSEQDAVDAIFETWLAQVEDVRWYLQNRFVDLTEPIKEIQRTMDSEDDLHPNAIEYGVNLIEELKNWQSSTPRYETKRFMVFDYRVDEKEIRAETDEELEEKIIDKAFNELHRRLTAAKMQLKKADIEVHMLTTDGISETLYYQFNRRRALKSQYRDFEEQEKLAMFVTADQTAAQILRVKGEIESAEKEKPQETAS</sequence>
<keyword evidence="2" id="KW-0614">Plasmid</keyword>
<accession>A0A1Q2L4H5</accession>
<name>A0A1Q2L4H5_9BACL</name>
<dbReference type="KEGG" id="pmar:B0X71_19300"/>
<feature type="compositionally biased region" description="Basic residues" evidence="1">
    <location>
        <begin position="39"/>
        <end position="48"/>
    </location>
</feature>
<proteinExistence type="predicted"/>
<protein>
    <recommendedName>
        <fullName evidence="4">PXO1-76</fullName>
    </recommendedName>
</protein>